<evidence type="ECO:0000256" key="3">
    <source>
        <dbReference type="ARBA" id="ARBA00022643"/>
    </source>
</evidence>
<dbReference type="InterPro" id="IPR005025">
    <property type="entry name" value="FMN_Rdtase-like_dom"/>
</dbReference>
<sequence length="194" mass="21137">MTTPLRIVAVSGSLQQPSRTRALTVSLLTGLERALVADKHNVHSHLVDLGEISEPLARTFSRVSAARDLEAHLRAIETADALIVASPVYRASYTGLFKHLFDLIHHETLFDVPVLLAATGGSERHALVIDHQLRPLLSFFQAHTLPVGVYGSEADFNDHRVSSPLLSARIALAIERAAPLIAQRPRRADVQIAA</sequence>
<dbReference type="PANTHER" id="PTHR43408">
    <property type="entry name" value="FMN REDUCTASE (NADPH)"/>
    <property type="match status" value="1"/>
</dbReference>
<dbReference type="RefSeq" id="WP_176110582.1">
    <property type="nucleotide sequence ID" value="NZ_JAALDK010000001.1"/>
</dbReference>
<dbReference type="PANTHER" id="PTHR43408:SF2">
    <property type="entry name" value="FMN REDUCTASE (NADPH)"/>
    <property type="match status" value="1"/>
</dbReference>
<proteinExistence type="inferred from homology"/>
<dbReference type="Gene3D" id="3.40.50.360">
    <property type="match status" value="1"/>
</dbReference>
<keyword evidence="2" id="KW-0285">Flavoprotein</keyword>
<name>A0A7Y6K1X9_9BURK</name>
<dbReference type="GO" id="GO:0016491">
    <property type="term" value="F:oxidoreductase activity"/>
    <property type="evidence" value="ECO:0007669"/>
    <property type="project" value="UniProtKB-KW"/>
</dbReference>
<evidence type="ECO:0000256" key="1">
    <source>
        <dbReference type="ARBA" id="ARBA00005990"/>
    </source>
</evidence>
<comment type="caution">
    <text evidence="6">The sequence shown here is derived from an EMBL/GenBank/DDBJ whole genome shotgun (WGS) entry which is preliminary data.</text>
</comment>
<dbReference type="InterPro" id="IPR051814">
    <property type="entry name" value="NAD(P)H-dep_FMN_reductase"/>
</dbReference>
<dbReference type="AlphaFoldDB" id="A0A7Y6K1X9"/>
<accession>A0A7Y6K1X9</accession>
<dbReference type="Pfam" id="PF03358">
    <property type="entry name" value="FMN_red"/>
    <property type="match status" value="1"/>
</dbReference>
<dbReference type="InterPro" id="IPR029039">
    <property type="entry name" value="Flavoprotein-like_sf"/>
</dbReference>
<evidence type="ECO:0000256" key="4">
    <source>
        <dbReference type="ARBA" id="ARBA00023002"/>
    </source>
</evidence>
<evidence type="ECO:0000256" key="2">
    <source>
        <dbReference type="ARBA" id="ARBA00022630"/>
    </source>
</evidence>
<dbReference type="EMBL" id="JAALDK010000001">
    <property type="protein sequence ID" value="NUY02094.1"/>
    <property type="molecule type" value="Genomic_DNA"/>
</dbReference>
<protein>
    <submittedName>
        <fullName evidence="6">FMN reductase</fullName>
    </submittedName>
</protein>
<evidence type="ECO:0000313" key="7">
    <source>
        <dbReference type="Proteomes" id="UP000594380"/>
    </source>
</evidence>
<organism evidence="6 7">
    <name type="scientific">Paraburkholderia youngii</name>
    <dbReference type="NCBI Taxonomy" id="2782701"/>
    <lineage>
        <taxon>Bacteria</taxon>
        <taxon>Pseudomonadati</taxon>
        <taxon>Pseudomonadota</taxon>
        <taxon>Betaproteobacteria</taxon>
        <taxon>Burkholderiales</taxon>
        <taxon>Burkholderiaceae</taxon>
        <taxon>Paraburkholderia</taxon>
    </lineage>
</organism>
<dbReference type="GeneID" id="301102793"/>
<reference evidence="6 7" key="1">
    <citation type="submission" date="2020-02" db="EMBL/GenBank/DDBJ databases">
        <title>Paraburkholderia simonii sp. nov. and Paraburkholderia youngii sp. nov. Brazilian and Mexican Mimosa-associated rhizobia.</title>
        <authorList>
            <person name="Mavima L."/>
            <person name="Beukes C.W."/>
            <person name="Chan W.Y."/>
            <person name="Palmer M."/>
            <person name="De Meyer S.E."/>
            <person name="James E.K."/>
            <person name="Venter S.N."/>
            <person name="Steenkamp E.T."/>
        </authorList>
    </citation>
    <scope>NUCLEOTIDE SEQUENCE [LARGE SCALE GENOMIC DNA]</scope>
    <source>
        <strain evidence="6 7">JPY169</strain>
    </source>
</reference>
<evidence type="ECO:0000313" key="6">
    <source>
        <dbReference type="EMBL" id="NUY02094.1"/>
    </source>
</evidence>
<keyword evidence="3" id="KW-0288">FMN</keyword>
<evidence type="ECO:0000259" key="5">
    <source>
        <dbReference type="Pfam" id="PF03358"/>
    </source>
</evidence>
<feature type="domain" description="NADPH-dependent FMN reductase-like" evidence="5">
    <location>
        <begin position="6"/>
        <end position="151"/>
    </location>
</feature>
<dbReference type="InterPro" id="IPR019912">
    <property type="entry name" value="FMN_Rdtase_MsuE-like"/>
</dbReference>
<keyword evidence="4" id="KW-0560">Oxidoreductase</keyword>
<dbReference type="SUPFAM" id="SSF52218">
    <property type="entry name" value="Flavoproteins"/>
    <property type="match status" value="1"/>
</dbReference>
<dbReference type="Proteomes" id="UP000594380">
    <property type="component" value="Unassembled WGS sequence"/>
</dbReference>
<gene>
    <name evidence="6" type="primary">msuE</name>
    <name evidence="6" type="ORF">G5S42_20840</name>
</gene>
<comment type="similarity">
    <text evidence="1">Belongs to the SsuE family.</text>
</comment>
<dbReference type="NCBIfam" id="TIGR03566">
    <property type="entry name" value="FMN_reduc_MsuE"/>
    <property type="match status" value="1"/>
</dbReference>